<dbReference type="InterPro" id="IPR005872">
    <property type="entry name" value="SUI1_arc_bac"/>
</dbReference>
<keyword evidence="2" id="KW-0648">Protein biosynthesis</keyword>
<evidence type="ECO:0000313" key="4">
    <source>
        <dbReference type="EMBL" id="MDU0114476.1"/>
    </source>
</evidence>
<dbReference type="InterPro" id="IPR001950">
    <property type="entry name" value="SUI1"/>
</dbReference>
<dbReference type="Pfam" id="PF01253">
    <property type="entry name" value="SUI1"/>
    <property type="match status" value="1"/>
</dbReference>
<dbReference type="Gene3D" id="3.30.780.10">
    <property type="entry name" value="SUI1-like domain"/>
    <property type="match status" value="1"/>
</dbReference>
<keyword evidence="5" id="KW-1185">Reference proteome</keyword>
<gene>
    <name evidence="4" type="ORF">RT723_16055</name>
</gene>
<dbReference type="CDD" id="cd11567">
    <property type="entry name" value="YciH_like"/>
    <property type="match status" value="1"/>
</dbReference>
<dbReference type="PROSITE" id="PS50296">
    <property type="entry name" value="SUI1"/>
    <property type="match status" value="1"/>
</dbReference>
<dbReference type="PIRSF" id="PIRSF037511">
    <property type="entry name" value="Transl_init_SUI1_pro"/>
    <property type="match status" value="1"/>
</dbReference>
<dbReference type="SUPFAM" id="SSF55159">
    <property type="entry name" value="eIF1-like"/>
    <property type="match status" value="1"/>
</dbReference>
<name>A0ABU3R469_9GAMM</name>
<evidence type="ECO:0000256" key="2">
    <source>
        <dbReference type="ARBA" id="ARBA00022917"/>
    </source>
</evidence>
<comment type="caution">
    <text evidence="4">The sequence shown here is derived from an EMBL/GenBank/DDBJ whole genome shotgun (WGS) entry which is preliminary data.</text>
</comment>
<feature type="domain" description="SUI1" evidence="3">
    <location>
        <begin position="40"/>
        <end position="106"/>
    </location>
</feature>
<sequence>MSDWQDKLSTLVYSTDGGKVDNKPKGPVILGESLKDGVVKLTRQTKGRKGKGVIIIEGIVLPESEFKKMAQTIKKKCGTGGAVKDNTIEIQGDDRERVKSVVESLGYVCKLAGG</sequence>
<protein>
    <submittedName>
        <fullName evidence="4">Stress response translation initiation inhibitor YciH</fullName>
    </submittedName>
</protein>
<dbReference type="EMBL" id="JAWCUA010000010">
    <property type="protein sequence ID" value="MDU0114476.1"/>
    <property type="molecule type" value="Genomic_DNA"/>
</dbReference>
<keyword evidence="1" id="KW-0810">Translation regulation</keyword>
<proteinExistence type="predicted"/>
<organism evidence="4 5">
    <name type="scientific">Psychrosphaera aquimarina</name>
    <dbReference type="NCBI Taxonomy" id="2044854"/>
    <lineage>
        <taxon>Bacteria</taxon>
        <taxon>Pseudomonadati</taxon>
        <taxon>Pseudomonadota</taxon>
        <taxon>Gammaproteobacteria</taxon>
        <taxon>Alteromonadales</taxon>
        <taxon>Pseudoalteromonadaceae</taxon>
        <taxon>Psychrosphaera</taxon>
    </lineage>
</organism>
<evidence type="ECO:0000256" key="1">
    <source>
        <dbReference type="ARBA" id="ARBA00022845"/>
    </source>
</evidence>
<dbReference type="InterPro" id="IPR036877">
    <property type="entry name" value="SUI1_dom_sf"/>
</dbReference>
<accession>A0ABU3R469</accession>
<evidence type="ECO:0000313" key="5">
    <source>
        <dbReference type="Proteomes" id="UP001257914"/>
    </source>
</evidence>
<dbReference type="RefSeq" id="WP_315948106.1">
    <property type="nucleotide sequence ID" value="NZ_JAWCUA010000010.1"/>
</dbReference>
<evidence type="ECO:0000259" key="3">
    <source>
        <dbReference type="PROSITE" id="PS50296"/>
    </source>
</evidence>
<dbReference type="Proteomes" id="UP001257914">
    <property type="component" value="Unassembled WGS sequence"/>
</dbReference>
<reference evidence="4 5" key="1">
    <citation type="submission" date="2023-10" db="EMBL/GenBank/DDBJ databases">
        <title>Psychrosphaera aquimaarina strain SW33 isolated from seawater.</title>
        <authorList>
            <person name="Bayburt H."/>
            <person name="Kim J.M."/>
            <person name="Choi B.J."/>
            <person name="Jeon C.O."/>
        </authorList>
    </citation>
    <scope>NUCLEOTIDE SEQUENCE [LARGE SCALE GENOMIC DNA]</scope>
    <source>
        <strain evidence="4 5">KCTC 52743</strain>
    </source>
</reference>